<dbReference type="EMBL" id="SMFP01000001">
    <property type="protein sequence ID" value="TDE40969.1"/>
    <property type="molecule type" value="Genomic_DNA"/>
</dbReference>
<proteinExistence type="predicted"/>
<dbReference type="SUPFAM" id="SSF103025">
    <property type="entry name" value="Folate-binding domain"/>
    <property type="match status" value="1"/>
</dbReference>
<dbReference type="OrthoDB" id="7350722at2"/>
<keyword evidence="2" id="KW-1185">Reference proteome</keyword>
<dbReference type="InterPro" id="IPR027266">
    <property type="entry name" value="TrmE/GcvT-like"/>
</dbReference>
<organism evidence="1 2">
    <name type="scientific">Antarcticimicrobium sediminis</name>
    <dbReference type="NCBI Taxonomy" id="2546227"/>
    <lineage>
        <taxon>Bacteria</taxon>
        <taxon>Pseudomonadati</taxon>
        <taxon>Pseudomonadota</taxon>
        <taxon>Alphaproteobacteria</taxon>
        <taxon>Rhodobacterales</taxon>
        <taxon>Paracoccaceae</taxon>
        <taxon>Antarcticimicrobium</taxon>
    </lineage>
</organism>
<gene>
    <name evidence="1" type="ORF">E1B25_01790</name>
</gene>
<dbReference type="AlphaFoldDB" id="A0A4R5F0U1"/>
<comment type="caution">
    <text evidence="1">The sequence shown here is derived from an EMBL/GenBank/DDBJ whole genome shotgun (WGS) entry which is preliminary data.</text>
</comment>
<dbReference type="RefSeq" id="WP_132826959.1">
    <property type="nucleotide sequence ID" value="NZ_SMFP01000001.1"/>
</dbReference>
<name>A0A4R5F0U1_9RHOB</name>
<sequence>MAELRANSPCAGALPLVIGSVMAREEDLGVITALLPYRGRETALSEALKAAHGMAFPAPNRATGKVGARAIWAGRDQALLLGPVPDPALCEHAALSDQSDGWAAVRLEGAGAEAVLARLVPVDLRAQVFKRGHTVRSQVQHMAGSITRVGERAFLILVFRSMAATLVHDLKTAMEAVAARG</sequence>
<dbReference type="Proteomes" id="UP000294662">
    <property type="component" value="Unassembled WGS sequence"/>
</dbReference>
<evidence type="ECO:0000313" key="1">
    <source>
        <dbReference type="EMBL" id="TDE40969.1"/>
    </source>
</evidence>
<evidence type="ECO:0000313" key="2">
    <source>
        <dbReference type="Proteomes" id="UP000294662"/>
    </source>
</evidence>
<protein>
    <submittedName>
        <fullName evidence="1">Sarcosine oxidase subunit gamma</fullName>
    </submittedName>
</protein>
<dbReference type="Gene3D" id="3.30.1360.120">
    <property type="entry name" value="Probable tRNA modification gtpase trme, domain 1"/>
    <property type="match status" value="1"/>
</dbReference>
<accession>A0A4R5F0U1</accession>
<reference evidence="1 2" key="1">
    <citation type="submission" date="2019-03" db="EMBL/GenBank/DDBJ databases">
        <authorList>
            <person name="Zhang S."/>
        </authorList>
    </citation>
    <scope>NUCLEOTIDE SEQUENCE [LARGE SCALE GENOMIC DNA]</scope>
    <source>
        <strain evidence="1 2">S4J41</strain>
    </source>
</reference>